<evidence type="ECO:0000313" key="5">
    <source>
        <dbReference type="Proteomes" id="UP001056201"/>
    </source>
</evidence>
<dbReference type="RefSeq" id="WP_250196208.1">
    <property type="nucleotide sequence ID" value="NZ_CP097635.1"/>
</dbReference>
<keyword evidence="1 2" id="KW-0807">Transducer</keyword>
<reference evidence="4" key="1">
    <citation type="submission" date="2022-05" db="EMBL/GenBank/DDBJ databases">
        <title>An RpoN-dependent PEP-CTERM gene is involved in floc formation of an Aquincola tertiaricarbonis strain.</title>
        <authorList>
            <person name="Qiu D."/>
            <person name="Xia M."/>
        </authorList>
    </citation>
    <scope>NUCLEOTIDE SEQUENCE</scope>
    <source>
        <strain evidence="4">RN12</strain>
    </source>
</reference>
<accession>A0ABY4SAC0</accession>
<proteinExistence type="predicted"/>
<sequence length="462" mass="49353">MFKQLWASAPSLAEAAPAATHAQPAAAAADGSQMVSRLAQHASKLGREAAEVRGVIGDTRQTAETQAATARELARQVKDVARVQQVIGTHTEQGVAAVDRARVAVQAVGSEVTGIVETLRKVAEAAHDITQIALQTRLVAFNASVEAKRAGEAGRGFGVVADAVKDLAARVEASSKDIMGTMAHLDTRIGTLAREIQAPEQQKTSGTAAGGTPQSGVHAALDEVADEVGRIAAAAEQSRGACGLLDQQMGAIEQHMRQTTRALDNAIGRSENLLRVSEQLIELAADSGVVTEDTPYIQAAQQAAAEVGKLLEGAVKQGSISLADLFDERYVPIAGTQPAQHTTRFCALADRLLPPVQERMLQLSDKVVYCIAADRNGYVATHNKQYNHPQRGDLAWDTAHSRYRRIFNDRTGLASAQNKRPFLLQTYRRDMGGGHFVVMKEAAAPITVNGRHWGGLRLAFKF</sequence>
<gene>
    <name evidence="4" type="ORF">MW290_05230</name>
</gene>
<dbReference type="Pfam" id="PF00015">
    <property type="entry name" value="MCPsignal"/>
    <property type="match status" value="1"/>
</dbReference>
<feature type="domain" description="Methyl-accepting transducer" evidence="3">
    <location>
        <begin position="27"/>
        <end position="264"/>
    </location>
</feature>
<evidence type="ECO:0000313" key="4">
    <source>
        <dbReference type="EMBL" id="URI07986.1"/>
    </source>
</evidence>
<evidence type="ECO:0000256" key="1">
    <source>
        <dbReference type="ARBA" id="ARBA00023224"/>
    </source>
</evidence>
<dbReference type="PROSITE" id="PS50111">
    <property type="entry name" value="CHEMOTAXIS_TRANSDUC_2"/>
    <property type="match status" value="1"/>
</dbReference>
<organism evidence="4 5">
    <name type="scientific">Aquincola tertiaricarbonis</name>
    <dbReference type="NCBI Taxonomy" id="391953"/>
    <lineage>
        <taxon>Bacteria</taxon>
        <taxon>Pseudomonadati</taxon>
        <taxon>Pseudomonadota</taxon>
        <taxon>Betaproteobacteria</taxon>
        <taxon>Burkholderiales</taxon>
        <taxon>Sphaerotilaceae</taxon>
        <taxon>Aquincola</taxon>
    </lineage>
</organism>
<name>A0ABY4SAC0_AQUTE</name>
<protein>
    <submittedName>
        <fullName evidence="4">Methyl-accepting chemotaxis protein</fullName>
    </submittedName>
</protein>
<dbReference type="Gene3D" id="1.10.287.950">
    <property type="entry name" value="Methyl-accepting chemotaxis protein"/>
    <property type="match status" value="1"/>
</dbReference>
<dbReference type="InterPro" id="IPR004089">
    <property type="entry name" value="MCPsignal_dom"/>
</dbReference>
<dbReference type="PANTHER" id="PTHR32089:SF112">
    <property type="entry name" value="LYSOZYME-LIKE PROTEIN-RELATED"/>
    <property type="match status" value="1"/>
</dbReference>
<dbReference type="PANTHER" id="PTHR32089">
    <property type="entry name" value="METHYL-ACCEPTING CHEMOTAXIS PROTEIN MCPB"/>
    <property type="match status" value="1"/>
</dbReference>
<dbReference type="EMBL" id="CP097635">
    <property type="protein sequence ID" value="URI07986.1"/>
    <property type="molecule type" value="Genomic_DNA"/>
</dbReference>
<dbReference type="SUPFAM" id="SSF58104">
    <property type="entry name" value="Methyl-accepting chemotaxis protein (MCP) signaling domain"/>
    <property type="match status" value="1"/>
</dbReference>
<evidence type="ECO:0000256" key="2">
    <source>
        <dbReference type="PROSITE-ProRule" id="PRU00284"/>
    </source>
</evidence>
<evidence type="ECO:0000259" key="3">
    <source>
        <dbReference type="PROSITE" id="PS50111"/>
    </source>
</evidence>
<dbReference type="SMART" id="SM00283">
    <property type="entry name" value="MA"/>
    <property type="match status" value="1"/>
</dbReference>
<dbReference type="Proteomes" id="UP001056201">
    <property type="component" value="Chromosome 1"/>
</dbReference>
<keyword evidence="5" id="KW-1185">Reference proteome</keyword>